<dbReference type="PANTHER" id="PTHR30411:SF1">
    <property type="entry name" value="CYTOPLASMIC PROTEIN"/>
    <property type="match status" value="1"/>
</dbReference>
<dbReference type="Proteomes" id="UP000824125">
    <property type="component" value="Unassembled WGS sequence"/>
</dbReference>
<dbReference type="PANTHER" id="PTHR30411">
    <property type="entry name" value="CYTOPLASMIC PROTEIN"/>
    <property type="match status" value="1"/>
</dbReference>
<dbReference type="InterPro" id="IPR007214">
    <property type="entry name" value="YbaK/aa-tRNA-synth-assoc-dom"/>
</dbReference>
<dbReference type="AlphaFoldDB" id="A0A9D1SNM8"/>
<protein>
    <submittedName>
        <fullName evidence="2">YbaK/EbsC family protein</fullName>
    </submittedName>
</protein>
<dbReference type="Gene3D" id="3.90.960.10">
    <property type="entry name" value="YbaK/aminoacyl-tRNA synthetase-associated domain"/>
    <property type="match status" value="1"/>
</dbReference>
<evidence type="ECO:0000259" key="1">
    <source>
        <dbReference type="Pfam" id="PF04073"/>
    </source>
</evidence>
<reference evidence="2" key="1">
    <citation type="submission" date="2020-10" db="EMBL/GenBank/DDBJ databases">
        <authorList>
            <person name="Gilroy R."/>
        </authorList>
    </citation>
    <scope>NUCLEOTIDE SEQUENCE</scope>
    <source>
        <strain evidence="2">CHK176-6737</strain>
    </source>
</reference>
<comment type="caution">
    <text evidence="2">The sequence shown here is derived from an EMBL/GenBank/DDBJ whole genome shotgun (WGS) entry which is preliminary data.</text>
</comment>
<organism evidence="2 3">
    <name type="scientific">Candidatus Scybalenecus merdavium</name>
    <dbReference type="NCBI Taxonomy" id="2840939"/>
    <lineage>
        <taxon>Bacteria</taxon>
        <taxon>Bacillati</taxon>
        <taxon>Bacillota</taxon>
        <taxon>Clostridia</taxon>
        <taxon>Eubacteriales</taxon>
        <taxon>Oscillospiraceae</taxon>
        <taxon>Oscillospiraceae incertae sedis</taxon>
        <taxon>Candidatus Scybalenecus</taxon>
    </lineage>
</organism>
<dbReference type="EMBL" id="DVNM01000027">
    <property type="protein sequence ID" value="HIU69289.1"/>
    <property type="molecule type" value="Genomic_DNA"/>
</dbReference>
<name>A0A9D1SNM8_9FIRM</name>
<reference evidence="2" key="2">
    <citation type="journal article" date="2021" name="PeerJ">
        <title>Extensive microbial diversity within the chicken gut microbiome revealed by metagenomics and culture.</title>
        <authorList>
            <person name="Gilroy R."/>
            <person name="Ravi A."/>
            <person name="Getino M."/>
            <person name="Pursley I."/>
            <person name="Horton D.L."/>
            <person name="Alikhan N.F."/>
            <person name="Baker D."/>
            <person name="Gharbi K."/>
            <person name="Hall N."/>
            <person name="Watson M."/>
            <person name="Adriaenssens E.M."/>
            <person name="Foster-Nyarko E."/>
            <person name="Jarju S."/>
            <person name="Secka A."/>
            <person name="Antonio M."/>
            <person name="Oren A."/>
            <person name="Chaudhuri R.R."/>
            <person name="La Ragione R."/>
            <person name="Hildebrand F."/>
            <person name="Pallen M.J."/>
        </authorList>
    </citation>
    <scope>NUCLEOTIDE SEQUENCE</scope>
    <source>
        <strain evidence="2">CHK176-6737</strain>
    </source>
</reference>
<dbReference type="SUPFAM" id="SSF55826">
    <property type="entry name" value="YbaK/ProRS associated domain"/>
    <property type="match status" value="1"/>
</dbReference>
<dbReference type="CDD" id="cd04333">
    <property type="entry name" value="ProX_deacylase"/>
    <property type="match status" value="1"/>
</dbReference>
<dbReference type="Pfam" id="PF04073">
    <property type="entry name" value="tRNA_edit"/>
    <property type="match status" value="1"/>
</dbReference>
<sequence>MSFEKVKNHLAAFGLQDRAKELSVSSATVEEAAAALGCEPCCIAKSMSFYRGSSAIIVVMAGDVKTDNPKFKAAFGSKPSMLKGDDIEKFTGYRPGGVCPFANPEGTQVYLDESLKRFDVVYPAAGTASSAVRLTLDELEKASASQGWVDVSKPY</sequence>
<dbReference type="InterPro" id="IPR036754">
    <property type="entry name" value="YbaK/aa-tRNA-synt-asso_dom_sf"/>
</dbReference>
<evidence type="ECO:0000313" key="3">
    <source>
        <dbReference type="Proteomes" id="UP000824125"/>
    </source>
</evidence>
<accession>A0A9D1SNM8</accession>
<gene>
    <name evidence="2" type="ORF">IAD23_04950</name>
</gene>
<evidence type="ECO:0000313" key="2">
    <source>
        <dbReference type="EMBL" id="HIU69289.1"/>
    </source>
</evidence>
<dbReference type="GO" id="GO:0002161">
    <property type="term" value="F:aminoacyl-tRNA deacylase activity"/>
    <property type="evidence" value="ECO:0007669"/>
    <property type="project" value="InterPro"/>
</dbReference>
<proteinExistence type="predicted"/>
<feature type="domain" description="YbaK/aminoacyl-tRNA synthetase-associated" evidence="1">
    <location>
        <begin position="27"/>
        <end position="141"/>
    </location>
</feature>